<feature type="transmembrane region" description="Helical" evidence="2">
    <location>
        <begin position="332"/>
        <end position="351"/>
    </location>
</feature>
<dbReference type="AlphaFoldDB" id="A0A423TW54"/>
<gene>
    <name evidence="3" type="ORF">C7M84_000579</name>
</gene>
<comment type="caution">
    <text evidence="3">The sequence shown here is derived from an EMBL/GenBank/DDBJ whole genome shotgun (WGS) entry which is preliminary data.</text>
</comment>
<feature type="compositionally biased region" description="Low complexity" evidence="1">
    <location>
        <begin position="174"/>
        <end position="184"/>
    </location>
</feature>
<evidence type="ECO:0000256" key="2">
    <source>
        <dbReference type="SAM" id="Phobius"/>
    </source>
</evidence>
<evidence type="ECO:0000256" key="1">
    <source>
        <dbReference type="SAM" id="MobiDB-lite"/>
    </source>
</evidence>
<reference evidence="3 4" key="1">
    <citation type="submission" date="2018-04" db="EMBL/GenBank/DDBJ databases">
        <authorList>
            <person name="Zhang X."/>
            <person name="Yuan J."/>
            <person name="Li F."/>
            <person name="Xiang J."/>
        </authorList>
    </citation>
    <scope>NUCLEOTIDE SEQUENCE [LARGE SCALE GENOMIC DNA]</scope>
    <source>
        <tissue evidence="3">Muscle</tissue>
    </source>
</reference>
<feature type="transmembrane region" description="Helical" evidence="2">
    <location>
        <begin position="363"/>
        <end position="388"/>
    </location>
</feature>
<protein>
    <submittedName>
        <fullName evidence="3">Uncharacterized protein</fullName>
    </submittedName>
</protein>
<proteinExistence type="predicted"/>
<reference evidence="3 4" key="2">
    <citation type="submission" date="2019-01" db="EMBL/GenBank/DDBJ databases">
        <title>The decoding of complex shrimp genome reveals the adaptation for benthos swimmer, frequently molting mechanism and breeding impact on genome.</title>
        <authorList>
            <person name="Sun Y."/>
            <person name="Gao Y."/>
            <person name="Yu Y."/>
        </authorList>
    </citation>
    <scope>NUCLEOTIDE SEQUENCE [LARGE SCALE GENOMIC DNA]</scope>
    <source>
        <tissue evidence="3">Muscle</tissue>
    </source>
</reference>
<keyword evidence="2" id="KW-0472">Membrane</keyword>
<feature type="region of interest" description="Disordered" evidence="1">
    <location>
        <begin position="592"/>
        <end position="614"/>
    </location>
</feature>
<feature type="transmembrane region" description="Helical" evidence="2">
    <location>
        <begin position="253"/>
        <end position="273"/>
    </location>
</feature>
<evidence type="ECO:0000313" key="3">
    <source>
        <dbReference type="EMBL" id="ROT80684.1"/>
    </source>
</evidence>
<dbReference type="Proteomes" id="UP000283509">
    <property type="component" value="Unassembled WGS sequence"/>
</dbReference>
<dbReference type="EMBL" id="QCYY01001091">
    <property type="protein sequence ID" value="ROT80684.1"/>
    <property type="molecule type" value="Genomic_DNA"/>
</dbReference>
<feature type="compositionally biased region" description="Pro residues" evidence="1">
    <location>
        <begin position="187"/>
        <end position="200"/>
    </location>
</feature>
<evidence type="ECO:0000313" key="4">
    <source>
        <dbReference type="Proteomes" id="UP000283509"/>
    </source>
</evidence>
<sequence>MYSGVDLSFHCSTLSSPASSFPPYFIKLLSCSPLHFHYFLHLPNLSPLSSFPPSPITLSTNTASHPPEHLSRSLPHLTLSFFPPFTHHFIRILPPLHPSPSPTTLFFFLQTIHIFSPYHSPPAPFTHAITTSVQHPLSTIPQFHPPTIPPSSYPPNPPIPCLTLPSPPHHFHPHSNPSPIPSRADPSHPPPPHIPPYRRPSPLVPPTPPIPIPGLPHPTAIFPVATHHTPALSSTFPPTQSLSLPPFFSTSPLSLSLPLLFVFFSCFFPFFFLHVLSTSFSFFFPLPPVLPFFPFLSPSFFPSCSPSPFLPLYVSSFFPHPSSYLPPLLPSYYPPLCVLLLPIPLPPLLPFSPDPFLSSFVSLFLLTPSILFRLPLPIFLLPALLLTLSHLPLPFSLPSSFLSPSCFPPPPSSPAPPPHLPLPFSPAPLLFSCPLLIPPIFLSLFLLPPSFLPSSPLFLFSSFSCAPLPSSSPFFSCLPPFFLPLSPLPAPPPSSQSLKLTVFSQGEVPTSSRARQPGGTYLQEEQEPEQGQILRLLGVGQSLCRGSFGLLHHLPVSNITFWQTVYAGCIKLQQYLFRPLRPLLHGRTPASLECPAQGSGPPSHKGFASPRGERRRPGLVLCDRVLPSDSLSPGGTFAFVPGPGEDSGQPESESDFLYSSSRVRLVSLVTRGVGTLESWWKSARHSRRVSLELQESPTPQTRGR</sequence>
<name>A0A423TW54_PENVA</name>
<keyword evidence="4" id="KW-1185">Reference proteome</keyword>
<accession>A0A423TW54</accession>
<keyword evidence="2" id="KW-0812">Transmembrane</keyword>
<keyword evidence="2" id="KW-1133">Transmembrane helix</keyword>
<feature type="transmembrane region" description="Helical" evidence="2">
    <location>
        <begin position="280"/>
        <end position="301"/>
    </location>
</feature>
<feature type="region of interest" description="Disordered" evidence="1">
    <location>
        <begin position="170"/>
        <end position="200"/>
    </location>
</feature>
<organism evidence="3 4">
    <name type="scientific">Penaeus vannamei</name>
    <name type="common">Whiteleg shrimp</name>
    <name type="synonym">Litopenaeus vannamei</name>
    <dbReference type="NCBI Taxonomy" id="6689"/>
    <lineage>
        <taxon>Eukaryota</taxon>
        <taxon>Metazoa</taxon>
        <taxon>Ecdysozoa</taxon>
        <taxon>Arthropoda</taxon>
        <taxon>Crustacea</taxon>
        <taxon>Multicrustacea</taxon>
        <taxon>Malacostraca</taxon>
        <taxon>Eumalacostraca</taxon>
        <taxon>Eucarida</taxon>
        <taxon>Decapoda</taxon>
        <taxon>Dendrobranchiata</taxon>
        <taxon>Penaeoidea</taxon>
        <taxon>Penaeidae</taxon>
        <taxon>Penaeus</taxon>
    </lineage>
</organism>